<feature type="transmembrane region" description="Helical" evidence="1">
    <location>
        <begin position="17"/>
        <end position="36"/>
    </location>
</feature>
<proteinExistence type="predicted"/>
<reference evidence="2" key="1">
    <citation type="submission" date="2023-02" db="EMBL/GenBank/DDBJ databases">
        <title>Isolation, identification, and genome analysis of Vibrio campbellii in the Penaeus vannamei larvae stage.</title>
        <authorList>
            <person name="Huang T."/>
            <person name="Zhang B."/>
        </authorList>
    </citation>
    <scope>NUCLEOTIDE SEQUENCE</scope>
    <source>
        <strain evidence="2">20220413_1</strain>
        <plasmid evidence="2">p_1</plasmid>
    </source>
</reference>
<dbReference type="AlphaFoldDB" id="A0AAQ3B492"/>
<keyword evidence="1" id="KW-0812">Transmembrane</keyword>
<accession>A0AAQ3B492</accession>
<gene>
    <name evidence="2" type="ORF">PUN50_27320</name>
</gene>
<keyword evidence="1" id="KW-0472">Membrane</keyword>
<protein>
    <submittedName>
        <fullName evidence="2">Uncharacterized protein</fullName>
    </submittedName>
</protein>
<keyword evidence="2" id="KW-0614">Plasmid</keyword>
<geneLocation type="plasmid" evidence="2 3">
    <name>p_1</name>
</geneLocation>
<sequence>MAGRVTIAAKQLNNQPFTYTLSIIVVFLTTLTYKMLFNQNVTVLFPCKIKFPQHFINVSKCDYMSQNICNLKEESEPQSKGARLFSAQWDARTKFCASSAAVLSASLGGLVFKERDNVARKQQLLHVNPYYEEDQVQLRSK</sequence>
<dbReference type="Proteomes" id="UP001219537">
    <property type="component" value="Plasmid p_1"/>
</dbReference>
<dbReference type="EMBL" id="CP117990">
    <property type="protein sequence ID" value="WDG12006.1"/>
    <property type="molecule type" value="Genomic_DNA"/>
</dbReference>
<dbReference type="RefSeq" id="WP_274292223.1">
    <property type="nucleotide sequence ID" value="NZ_CP117990.1"/>
</dbReference>
<organism evidence="2 3">
    <name type="scientific">Vibrio campbellii</name>
    <dbReference type="NCBI Taxonomy" id="680"/>
    <lineage>
        <taxon>Bacteria</taxon>
        <taxon>Pseudomonadati</taxon>
        <taxon>Pseudomonadota</taxon>
        <taxon>Gammaproteobacteria</taxon>
        <taxon>Vibrionales</taxon>
        <taxon>Vibrionaceae</taxon>
        <taxon>Vibrio</taxon>
    </lineage>
</organism>
<evidence type="ECO:0000313" key="3">
    <source>
        <dbReference type="Proteomes" id="UP001219537"/>
    </source>
</evidence>
<name>A0AAQ3B492_9VIBR</name>
<keyword evidence="1" id="KW-1133">Transmembrane helix</keyword>
<evidence type="ECO:0000313" key="2">
    <source>
        <dbReference type="EMBL" id="WDG12006.1"/>
    </source>
</evidence>
<evidence type="ECO:0000256" key="1">
    <source>
        <dbReference type="SAM" id="Phobius"/>
    </source>
</evidence>